<evidence type="ECO:0000259" key="3">
    <source>
        <dbReference type="Pfam" id="PF09922"/>
    </source>
</evidence>
<protein>
    <recommendedName>
        <fullName evidence="6">DUF1707 domain-containing protein</fullName>
    </recommendedName>
</protein>
<dbReference type="PANTHER" id="PTHR40763:SF4">
    <property type="entry name" value="DUF1707 DOMAIN-CONTAINING PROTEIN"/>
    <property type="match status" value="1"/>
</dbReference>
<evidence type="ECO:0008006" key="6">
    <source>
        <dbReference type="Google" id="ProtNLM"/>
    </source>
</evidence>
<evidence type="ECO:0000256" key="1">
    <source>
        <dbReference type="SAM" id="MobiDB-lite"/>
    </source>
</evidence>
<feature type="domain" description="Cell wall-active antibiotics response LiaF-like C-terminal" evidence="3">
    <location>
        <begin position="113"/>
        <end position="180"/>
    </location>
</feature>
<evidence type="ECO:0000313" key="5">
    <source>
        <dbReference type="Proteomes" id="UP000529783"/>
    </source>
</evidence>
<keyword evidence="5" id="KW-1185">Reference proteome</keyword>
<dbReference type="AlphaFoldDB" id="A0A7Y9ECQ2"/>
<gene>
    <name evidence="4" type="ORF">BJY14_001309</name>
</gene>
<reference evidence="4 5" key="1">
    <citation type="submission" date="2020-07" db="EMBL/GenBank/DDBJ databases">
        <title>Sequencing the genomes of 1000 actinobacteria strains.</title>
        <authorList>
            <person name="Klenk H.-P."/>
        </authorList>
    </citation>
    <scope>NUCLEOTIDE SEQUENCE [LARGE SCALE GENOMIC DNA]</scope>
    <source>
        <strain evidence="4 5">DSM 40398</strain>
    </source>
</reference>
<dbReference type="RefSeq" id="WP_312879029.1">
    <property type="nucleotide sequence ID" value="NZ_JACCBA010000001.1"/>
</dbReference>
<dbReference type="Proteomes" id="UP000529783">
    <property type="component" value="Unassembled WGS sequence"/>
</dbReference>
<dbReference type="InterPro" id="IPR012551">
    <property type="entry name" value="DUF1707_SHOCT-like"/>
</dbReference>
<feature type="domain" description="DUF1707" evidence="2">
    <location>
        <begin position="21"/>
        <end position="73"/>
    </location>
</feature>
<feature type="compositionally biased region" description="Basic residues" evidence="1">
    <location>
        <begin position="212"/>
        <end position="223"/>
    </location>
</feature>
<feature type="region of interest" description="Disordered" evidence="1">
    <location>
        <begin position="1"/>
        <end position="32"/>
    </location>
</feature>
<dbReference type="Pfam" id="PF08044">
    <property type="entry name" value="DUF1707"/>
    <property type="match status" value="1"/>
</dbReference>
<dbReference type="InterPro" id="IPR024425">
    <property type="entry name" value="LiaF-like_C"/>
</dbReference>
<organism evidence="4 5">
    <name type="scientific">Actinomadura luteofluorescens</name>
    <dbReference type="NCBI Taxonomy" id="46163"/>
    <lineage>
        <taxon>Bacteria</taxon>
        <taxon>Bacillati</taxon>
        <taxon>Actinomycetota</taxon>
        <taxon>Actinomycetes</taxon>
        <taxon>Streptosporangiales</taxon>
        <taxon>Thermomonosporaceae</taxon>
        <taxon>Actinomadura</taxon>
    </lineage>
</organism>
<accession>A0A7Y9ECQ2</accession>
<dbReference type="Pfam" id="PF09922">
    <property type="entry name" value="LiaF-like_C"/>
    <property type="match status" value="1"/>
</dbReference>
<name>A0A7Y9ECQ2_9ACTN</name>
<feature type="region of interest" description="Disordered" evidence="1">
    <location>
        <begin position="207"/>
        <end position="274"/>
    </location>
</feature>
<comment type="caution">
    <text evidence="4">The sequence shown here is derived from an EMBL/GenBank/DDBJ whole genome shotgun (WGS) entry which is preliminary data.</text>
</comment>
<feature type="region of interest" description="Disordered" evidence="1">
    <location>
        <begin position="69"/>
        <end position="97"/>
    </location>
</feature>
<evidence type="ECO:0000313" key="4">
    <source>
        <dbReference type="EMBL" id="NYD45326.1"/>
    </source>
</evidence>
<dbReference type="EMBL" id="JACCBA010000001">
    <property type="protein sequence ID" value="NYD45326.1"/>
    <property type="molecule type" value="Genomic_DNA"/>
</dbReference>
<proteinExistence type="predicted"/>
<feature type="compositionally biased region" description="Basic and acidic residues" evidence="1">
    <location>
        <begin position="224"/>
        <end position="274"/>
    </location>
</feature>
<sequence>MNLPEQPSGSEPPARPSPASMRASDADRDEVADRLREALAEGRLTPEEHAERIDVVYNAKTYAELEPVLSDLPSQHAPQPRVDLRKEQVPAPPSPQSPHLVAVFSGVERKGRWLVEPTTTVTCVFGGVELDFRQAVLSRGEVTLSVTCVFGGVDIVVPPGVRVVGSNFAVFGGTDLPEDDTTDPDAPVIKLTGMLLFGGISVARRAVGEKRGRSRNRERHQLHREHQELHSQHQELRREHHEEMRRLHRERRGERRDARRDRLRELRDERHHGR</sequence>
<evidence type="ECO:0000259" key="2">
    <source>
        <dbReference type="Pfam" id="PF08044"/>
    </source>
</evidence>
<dbReference type="PANTHER" id="PTHR40763">
    <property type="entry name" value="MEMBRANE PROTEIN-RELATED"/>
    <property type="match status" value="1"/>
</dbReference>